<evidence type="ECO:0000313" key="8">
    <source>
        <dbReference type="Proteomes" id="UP001595526"/>
    </source>
</evidence>
<organism evidence="7 8">
    <name type="scientific">Parapedobacter deserti</name>
    <dbReference type="NCBI Taxonomy" id="1912957"/>
    <lineage>
        <taxon>Bacteria</taxon>
        <taxon>Pseudomonadati</taxon>
        <taxon>Bacteroidota</taxon>
        <taxon>Sphingobacteriia</taxon>
        <taxon>Sphingobacteriales</taxon>
        <taxon>Sphingobacteriaceae</taxon>
        <taxon>Parapedobacter</taxon>
    </lineage>
</organism>
<protein>
    <submittedName>
        <fullName evidence="7">RNA polymerase sigma factor</fullName>
    </submittedName>
</protein>
<evidence type="ECO:0000256" key="4">
    <source>
        <dbReference type="ARBA" id="ARBA00023163"/>
    </source>
</evidence>
<dbReference type="InterPro" id="IPR039425">
    <property type="entry name" value="RNA_pol_sigma-70-like"/>
</dbReference>
<dbReference type="PANTHER" id="PTHR43133">
    <property type="entry name" value="RNA POLYMERASE ECF-TYPE SIGMA FACTO"/>
    <property type="match status" value="1"/>
</dbReference>
<dbReference type="Pfam" id="PF04542">
    <property type="entry name" value="Sigma70_r2"/>
    <property type="match status" value="1"/>
</dbReference>
<keyword evidence="4" id="KW-0804">Transcription</keyword>
<sequence length="180" mass="21110">MNNLSDVDLLSLMQDDNEEAFSVLMDRYADVLFRFVSRRIKSISDTEDILQEIFVSLWKNRHRISIKDSFYPYLFKSAKYESIDWLVSHKNRIANEHMLMLSLAPGNMTRSAEEELLAKELEEMLEMEVNKMPDTMKSVFFLSRKKNLSIKEIALQLSVSEQTVKNNISLALNRLRLKIK</sequence>
<dbReference type="InterPro" id="IPR014284">
    <property type="entry name" value="RNA_pol_sigma-70_dom"/>
</dbReference>
<dbReference type="SUPFAM" id="SSF88946">
    <property type="entry name" value="Sigma2 domain of RNA polymerase sigma factors"/>
    <property type="match status" value="1"/>
</dbReference>
<evidence type="ECO:0000259" key="5">
    <source>
        <dbReference type="Pfam" id="PF04542"/>
    </source>
</evidence>
<dbReference type="InterPro" id="IPR013249">
    <property type="entry name" value="RNA_pol_sigma70_r4_t2"/>
</dbReference>
<dbReference type="Gene3D" id="1.10.10.10">
    <property type="entry name" value="Winged helix-like DNA-binding domain superfamily/Winged helix DNA-binding domain"/>
    <property type="match status" value="1"/>
</dbReference>
<evidence type="ECO:0000256" key="2">
    <source>
        <dbReference type="ARBA" id="ARBA00023015"/>
    </source>
</evidence>
<dbReference type="SUPFAM" id="SSF88659">
    <property type="entry name" value="Sigma3 and sigma4 domains of RNA polymerase sigma factors"/>
    <property type="match status" value="1"/>
</dbReference>
<accession>A0ABV7JSM6</accession>
<dbReference type="InterPro" id="IPR013325">
    <property type="entry name" value="RNA_pol_sigma_r2"/>
</dbReference>
<dbReference type="InterPro" id="IPR036388">
    <property type="entry name" value="WH-like_DNA-bd_sf"/>
</dbReference>
<dbReference type="Gene3D" id="1.10.1740.10">
    <property type="match status" value="1"/>
</dbReference>
<dbReference type="Pfam" id="PF08281">
    <property type="entry name" value="Sigma70_r4_2"/>
    <property type="match status" value="1"/>
</dbReference>
<dbReference type="PANTHER" id="PTHR43133:SF46">
    <property type="entry name" value="RNA POLYMERASE SIGMA-70 FACTOR ECF SUBFAMILY"/>
    <property type="match status" value="1"/>
</dbReference>
<dbReference type="EMBL" id="JBHRTA010000036">
    <property type="protein sequence ID" value="MFC3198282.1"/>
    <property type="molecule type" value="Genomic_DNA"/>
</dbReference>
<dbReference type="NCBIfam" id="TIGR02937">
    <property type="entry name" value="sigma70-ECF"/>
    <property type="match status" value="1"/>
</dbReference>
<evidence type="ECO:0000256" key="3">
    <source>
        <dbReference type="ARBA" id="ARBA00023082"/>
    </source>
</evidence>
<comment type="caution">
    <text evidence="7">The sequence shown here is derived from an EMBL/GenBank/DDBJ whole genome shotgun (WGS) entry which is preliminary data.</text>
</comment>
<proteinExistence type="inferred from homology"/>
<evidence type="ECO:0000259" key="6">
    <source>
        <dbReference type="Pfam" id="PF08281"/>
    </source>
</evidence>
<keyword evidence="3" id="KW-0731">Sigma factor</keyword>
<keyword evidence="2" id="KW-0805">Transcription regulation</keyword>
<dbReference type="InterPro" id="IPR013324">
    <property type="entry name" value="RNA_pol_sigma_r3/r4-like"/>
</dbReference>
<comment type="similarity">
    <text evidence="1">Belongs to the sigma-70 factor family. ECF subfamily.</text>
</comment>
<name>A0ABV7JSM6_9SPHI</name>
<reference evidence="8" key="1">
    <citation type="journal article" date="2019" name="Int. J. Syst. Evol. Microbiol.">
        <title>The Global Catalogue of Microorganisms (GCM) 10K type strain sequencing project: providing services to taxonomists for standard genome sequencing and annotation.</title>
        <authorList>
            <consortium name="The Broad Institute Genomics Platform"/>
            <consortium name="The Broad Institute Genome Sequencing Center for Infectious Disease"/>
            <person name="Wu L."/>
            <person name="Ma J."/>
        </authorList>
    </citation>
    <scope>NUCLEOTIDE SEQUENCE [LARGE SCALE GENOMIC DNA]</scope>
    <source>
        <strain evidence="8">KCTC 52416</strain>
    </source>
</reference>
<evidence type="ECO:0000313" key="7">
    <source>
        <dbReference type="EMBL" id="MFC3198282.1"/>
    </source>
</evidence>
<dbReference type="RefSeq" id="WP_379022790.1">
    <property type="nucleotide sequence ID" value="NZ_JBHRTA010000036.1"/>
</dbReference>
<feature type="domain" description="RNA polymerase sigma factor 70 region 4 type 2" evidence="6">
    <location>
        <begin position="123"/>
        <end position="175"/>
    </location>
</feature>
<evidence type="ECO:0000256" key="1">
    <source>
        <dbReference type="ARBA" id="ARBA00010641"/>
    </source>
</evidence>
<gene>
    <name evidence="7" type="ORF">ACFOET_11725</name>
</gene>
<keyword evidence="8" id="KW-1185">Reference proteome</keyword>
<feature type="domain" description="RNA polymerase sigma-70 region 2" evidence="5">
    <location>
        <begin position="24"/>
        <end position="90"/>
    </location>
</feature>
<dbReference type="Proteomes" id="UP001595526">
    <property type="component" value="Unassembled WGS sequence"/>
</dbReference>
<dbReference type="InterPro" id="IPR007627">
    <property type="entry name" value="RNA_pol_sigma70_r2"/>
</dbReference>